<comment type="subcellular location">
    <subcellularLocation>
        <location evidence="1">Cell inner membrane</location>
        <topology evidence="1">Multi-pass membrane protein</topology>
    </subcellularLocation>
    <subcellularLocation>
        <location evidence="13">Membrane</location>
        <topology evidence="13">Multi-pass membrane protein</topology>
    </subcellularLocation>
</comment>
<keyword evidence="8 13" id="KW-0460">Magnesium</keyword>
<evidence type="ECO:0000256" key="12">
    <source>
        <dbReference type="ARBA" id="ARBA00034269"/>
    </source>
</evidence>
<evidence type="ECO:0000256" key="9">
    <source>
        <dbReference type="ARBA" id="ARBA00022989"/>
    </source>
</evidence>
<keyword evidence="11 13" id="KW-0472">Membrane</keyword>
<dbReference type="FunFam" id="1.20.58.340:FF:000001">
    <property type="entry name" value="Magnesium transport protein CorA"/>
    <property type="match status" value="1"/>
</dbReference>
<evidence type="ECO:0000256" key="11">
    <source>
        <dbReference type="ARBA" id="ARBA00023136"/>
    </source>
</evidence>
<evidence type="ECO:0000256" key="6">
    <source>
        <dbReference type="ARBA" id="ARBA00022519"/>
    </source>
</evidence>
<dbReference type="GO" id="GO:0015099">
    <property type="term" value="F:nickel cation transmembrane transporter activity"/>
    <property type="evidence" value="ECO:0007669"/>
    <property type="project" value="TreeGrafter"/>
</dbReference>
<keyword evidence="5 13" id="KW-1003">Cell membrane</keyword>
<feature type="transmembrane region" description="Helical" evidence="13">
    <location>
        <begin position="258"/>
        <end position="278"/>
    </location>
</feature>
<evidence type="ECO:0000256" key="5">
    <source>
        <dbReference type="ARBA" id="ARBA00022475"/>
    </source>
</evidence>
<dbReference type="AlphaFoldDB" id="A0A3D5QAY3"/>
<dbReference type="OMA" id="RQNDDMR"/>
<feature type="transmembrane region" description="Helical" evidence="13">
    <location>
        <begin position="290"/>
        <end position="310"/>
    </location>
</feature>
<dbReference type="GO" id="GO:0005886">
    <property type="term" value="C:plasma membrane"/>
    <property type="evidence" value="ECO:0007669"/>
    <property type="project" value="UniProtKB-SubCell"/>
</dbReference>
<evidence type="ECO:0000256" key="7">
    <source>
        <dbReference type="ARBA" id="ARBA00022692"/>
    </source>
</evidence>
<evidence type="ECO:0000256" key="13">
    <source>
        <dbReference type="RuleBase" id="RU362010"/>
    </source>
</evidence>
<keyword evidence="6" id="KW-0997">Cell inner membrane</keyword>
<comment type="function">
    <text evidence="13">Mediates influx of magnesium ions.</text>
</comment>
<comment type="caution">
    <text evidence="14">The sequence shown here is derived from an EMBL/GenBank/DDBJ whole genome shotgun (WGS) entry which is preliminary data.</text>
</comment>
<dbReference type="RefSeq" id="WP_013886242.1">
    <property type="nucleotide sequence ID" value="NZ_JAAZVV010000042.1"/>
</dbReference>
<evidence type="ECO:0000256" key="4">
    <source>
        <dbReference type="ARBA" id="ARBA00022448"/>
    </source>
</evidence>
<evidence type="ECO:0000256" key="3">
    <source>
        <dbReference type="ARBA" id="ARBA00019439"/>
    </source>
</evidence>
<gene>
    <name evidence="13 14" type="primary">corA</name>
    <name evidence="14" type="ORF">DHM44_01485</name>
</gene>
<dbReference type="PANTHER" id="PTHR47685">
    <property type="entry name" value="MAGNESIUM TRANSPORT PROTEIN CORA"/>
    <property type="match status" value="1"/>
</dbReference>
<dbReference type="Gene3D" id="3.30.460.20">
    <property type="entry name" value="CorA soluble domain-like"/>
    <property type="match status" value="1"/>
</dbReference>
<sequence>MIKFYLKKKGKISLYTQDSFETLPAKEDILWIDITFPSQNDFKIIESEYNLEFPTRQESQEIEVSSRFWEDEDDITINSFFMISEDKHSYNESISFILKDHMLITIRYREFKTFNDCEKKLLSAPNLFISGYDVFGYILESRIDIDADIIENLSRSVTTLRKQLFSDETDNEDILEIISRFEDMNTMIRDSLIDKQRIISSMLKSPKVPQSLLNNLKIMIKDVNSLIEYTKYNFDRLDYIHNIFLGLLGIEQNKVVKIFTVVSVIFLPPTLIASIYGMNFKFMPELDWLLGYPFSLGLMLASAILPIFIFKKKGWL</sequence>
<dbReference type="Pfam" id="PF01544">
    <property type="entry name" value="CorA"/>
    <property type="match status" value="1"/>
</dbReference>
<dbReference type="InterPro" id="IPR002523">
    <property type="entry name" value="MgTranspt_CorA/ZnTranspt_ZntB"/>
</dbReference>
<evidence type="ECO:0000313" key="15">
    <source>
        <dbReference type="Proteomes" id="UP000262325"/>
    </source>
</evidence>
<comment type="catalytic activity">
    <reaction evidence="12">
        <text>Mg(2+)(in) = Mg(2+)(out)</text>
        <dbReference type="Rhea" id="RHEA:29827"/>
        <dbReference type="ChEBI" id="CHEBI:18420"/>
    </reaction>
</comment>
<protein>
    <recommendedName>
        <fullName evidence="3 13">Magnesium transport protein CorA</fullName>
    </recommendedName>
</protein>
<dbReference type="CDD" id="cd12836">
    <property type="entry name" value="HpCorA-like"/>
    <property type="match status" value="1"/>
</dbReference>
<evidence type="ECO:0000256" key="8">
    <source>
        <dbReference type="ARBA" id="ARBA00022842"/>
    </source>
</evidence>
<proteinExistence type="inferred from homology"/>
<accession>A0A3D5QAY3</accession>
<evidence type="ECO:0000256" key="1">
    <source>
        <dbReference type="ARBA" id="ARBA00004429"/>
    </source>
</evidence>
<evidence type="ECO:0000256" key="2">
    <source>
        <dbReference type="ARBA" id="ARBA00009765"/>
    </source>
</evidence>
<dbReference type="InterPro" id="IPR045861">
    <property type="entry name" value="CorA_cytoplasmic_dom"/>
</dbReference>
<dbReference type="GO" id="GO:0015095">
    <property type="term" value="F:magnesium ion transmembrane transporter activity"/>
    <property type="evidence" value="ECO:0007669"/>
    <property type="project" value="UniProtKB-UniRule"/>
</dbReference>
<dbReference type="EMBL" id="DPPF01000032">
    <property type="protein sequence ID" value="HCW92332.1"/>
    <property type="molecule type" value="Genomic_DNA"/>
</dbReference>
<dbReference type="SUPFAM" id="SSF144083">
    <property type="entry name" value="Magnesium transport protein CorA, transmembrane region"/>
    <property type="match status" value="1"/>
</dbReference>
<dbReference type="SUPFAM" id="SSF143865">
    <property type="entry name" value="CorA soluble domain-like"/>
    <property type="match status" value="1"/>
</dbReference>
<dbReference type="GO" id="GO:0015087">
    <property type="term" value="F:cobalt ion transmembrane transporter activity"/>
    <property type="evidence" value="ECO:0007669"/>
    <property type="project" value="UniProtKB-UniRule"/>
</dbReference>
<dbReference type="NCBIfam" id="TIGR00383">
    <property type="entry name" value="corA"/>
    <property type="match status" value="1"/>
</dbReference>
<dbReference type="InterPro" id="IPR050829">
    <property type="entry name" value="CorA_MIT"/>
</dbReference>
<organism evidence="14 15">
    <name type="scientific">Flexistipes sinusarabici</name>
    <dbReference type="NCBI Taxonomy" id="2352"/>
    <lineage>
        <taxon>Bacteria</taxon>
        <taxon>Pseudomonadati</taxon>
        <taxon>Deferribacterota</taxon>
        <taxon>Deferribacteres</taxon>
        <taxon>Deferribacterales</taxon>
        <taxon>Flexistipitaceae</taxon>
        <taxon>Flexistipes</taxon>
    </lineage>
</organism>
<dbReference type="InterPro" id="IPR045863">
    <property type="entry name" value="CorA_TM1_TM2"/>
</dbReference>
<evidence type="ECO:0000313" key="14">
    <source>
        <dbReference type="EMBL" id="HCW92332.1"/>
    </source>
</evidence>
<keyword evidence="7 13" id="KW-0812">Transmembrane</keyword>
<evidence type="ECO:0000256" key="10">
    <source>
        <dbReference type="ARBA" id="ARBA00023065"/>
    </source>
</evidence>
<dbReference type="InterPro" id="IPR004488">
    <property type="entry name" value="Mg/Co-transport_prot_CorA"/>
</dbReference>
<dbReference type="Proteomes" id="UP000262325">
    <property type="component" value="Unassembled WGS sequence"/>
</dbReference>
<dbReference type="PANTHER" id="PTHR47685:SF1">
    <property type="entry name" value="MAGNESIUM TRANSPORT PROTEIN CORA"/>
    <property type="match status" value="1"/>
</dbReference>
<comment type="similarity">
    <text evidence="2 13">Belongs to the CorA metal ion transporter (MIT) (TC 1.A.35) family.</text>
</comment>
<keyword evidence="9 13" id="KW-1133">Transmembrane helix</keyword>
<keyword evidence="4 13" id="KW-0813">Transport</keyword>
<reference evidence="14 15" key="1">
    <citation type="journal article" date="2018" name="Nat. Biotechnol.">
        <title>A standardized bacterial taxonomy based on genome phylogeny substantially revises the tree of life.</title>
        <authorList>
            <person name="Parks D.H."/>
            <person name="Chuvochina M."/>
            <person name="Waite D.W."/>
            <person name="Rinke C."/>
            <person name="Skarshewski A."/>
            <person name="Chaumeil P.A."/>
            <person name="Hugenholtz P."/>
        </authorList>
    </citation>
    <scope>NUCLEOTIDE SEQUENCE [LARGE SCALE GENOMIC DNA]</scope>
    <source>
        <strain evidence="14">UBA8672</strain>
    </source>
</reference>
<dbReference type="Gene3D" id="1.20.58.340">
    <property type="entry name" value="Magnesium transport protein CorA, transmembrane region"/>
    <property type="match status" value="1"/>
</dbReference>
<keyword evidence="10 13" id="KW-0406">Ion transport</keyword>
<name>A0A3D5QAY3_FLESI</name>